<organism evidence="1">
    <name type="scientific">Dichomitus squalens</name>
    <dbReference type="NCBI Taxonomy" id="114155"/>
    <lineage>
        <taxon>Eukaryota</taxon>
        <taxon>Fungi</taxon>
        <taxon>Dikarya</taxon>
        <taxon>Basidiomycota</taxon>
        <taxon>Agaricomycotina</taxon>
        <taxon>Agaricomycetes</taxon>
        <taxon>Polyporales</taxon>
        <taxon>Polyporaceae</taxon>
        <taxon>Dichomitus</taxon>
    </lineage>
</organism>
<dbReference type="EMBL" id="ML143399">
    <property type="protein sequence ID" value="TBU31361.1"/>
    <property type="molecule type" value="Genomic_DNA"/>
</dbReference>
<sequence>MIYGRPRTRRTRVVILRLTGLFLETCFLVAAHDDLRSALSFGALDDDSTSEFRSNYPALDIISTLGRKPKL</sequence>
<evidence type="ECO:0000313" key="1">
    <source>
        <dbReference type="EMBL" id="TBU31361.1"/>
    </source>
</evidence>
<reference evidence="1" key="1">
    <citation type="submission" date="2019-01" db="EMBL/GenBank/DDBJ databases">
        <title>Draft genome sequences of three monokaryotic isolates of the white-rot basidiomycete fungus Dichomitus squalens.</title>
        <authorList>
            <consortium name="DOE Joint Genome Institute"/>
            <person name="Lopez S.C."/>
            <person name="Andreopoulos B."/>
            <person name="Pangilinan J."/>
            <person name="Lipzen A."/>
            <person name="Riley R."/>
            <person name="Ahrendt S."/>
            <person name="Ng V."/>
            <person name="Barry K."/>
            <person name="Daum C."/>
            <person name="Grigoriev I.V."/>
            <person name="Hilden K.S."/>
            <person name="Makela M.R."/>
            <person name="de Vries R.P."/>
        </authorList>
    </citation>
    <scope>NUCLEOTIDE SEQUENCE [LARGE SCALE GENOMIC DNA]</scope>
    <source>
        <strain evidence="1">OM18370.1</strain>
    </source>
</reference>
<dbReference type="AlphaFoldDB" id="A0A4Q9MXR5"/>
<name>A0A4Q9MXR5_9APHY</name>
<gene>
    <name evidence="1" type="ORF">BD311DRAFT_752447</name>
</gene>
<protein>
    <submittedName>
        <fullName evidence="1">Uncharacterized protein</fullName>
    </submittedName>
</protein>
<accession>A0A4Q9MXR5</accession>
<proteinExistence type="predicted"/>
<dbReference type="Proteomes" id="UP000292957">
    <property type="component" value="Unassembled WGS sequence"/>
</dbReference>